<keyword evidence="2" id="KW-1185">Reference proteome</keyword>
<protein>
    <submittedName>
        <fullName evidence="1">Uncharacterized protein</fullName>
    </submittedName>
</protein>
<dbReference type="Proteomes" id="UP001165367">
    <property type="component" value="Unassembled WGS sequence"/>
</dbReference>
<name>A0ABS9KWQ3_9BACT</name>
<accession>A0ABS9KWQ3</accession>
<sequence>MFLFKKNSRKTFTEIESGIRIDRARYYSFVDPQLQAGSFYFSLEQSVGFFLDSRILIQARPNKNYDHFYELRNLNNGGHLGELGISKTLAPSLRAYIDIIHQEPYKWKLKSFYSSSLFKRRRIDFSGALVNGHEEAAVSWEFKEKLYFNEAVSDLPREGEISMTNPGNHLLLFVLLFMVEMEFHWREAMD</sequence>
<evidence type="ECO:0000313" key="2">
    <source>
        <dbReference type="Proteomes" id="UP001165367"/>
    </source>
</evidence>
<proteinExistence type="predicted"/>
<comment type="caution">
    <text evidence="1">The sequence shown here is derived from an EMBL/GenBank/DDBJ whole genome shotgun (WGS) entry which is preliminary data.</text>
</comment>
<dbReference type="RefSeq" id="WP_237875272.1">
    <property type="nucleotide sequence ID" value="NZ_JAKLTR010000015.1"/>
</dbReference>
<dbReference type="EMBL" id="JAKLTR010000015">
    <property type="protein sequence ID" value="MCG2616735.1"/>
    <property type="molecule type" value="Genomic_DNA"/>
</dbReference>
<organism evidence="1 2">
    <name type="scientific">Terrimonas ginsenosidimutans</name>
    <dbReference type="NCBI Taxonomy" id="2908004"/>
    <lineage>
        <taxon>Bacteria</taxon>
        <taxon>Pseudomonadati</taxon>
        <taxon>Bacteroidota</taxon>
        <taxon>Chitinophagia</taxon>
        <taxon>Chitinophagales</taxon>
        <taxon>Chitinophagaceae</taxon>
        <taxon>Terrimonas</taxon>
    </lineage>
</organism>
<evidence type="ECO:0000313" key="1">
    <source>
        <dbReference type="EMBL" id="MCG2616735.1"/>
    </source>
</evidence>
<reference evidence="1" key="1">
    <citation type="submission" date="2022-01" db="EMBL/GenBank/DDBJ databases">
        <authorList>
            <person name="Jo J.-H."/>
            <person name="Im W.-T."/>
        </authorList>
    </citation>
    <scope>NUCLEOTIDE SEQUENCE</scope>
    <source>
        <strain evidence="1">NA20</strain>
    </source>
</reference>
<gene>
    <name evidence="1" type="ORF">LZZ85_20720</name>
</gene>